<dbReference type="VEuPathDB" id="FungiDB:HCDG_03241"/>
<accession>C6HAL0</accession>
<protein>
    <submittedName>
        <fullName evidence="2">Uncharacterized protein</fullName>
    </submittedName>
</protein>
<dbReference type="OMA" id="WEAQKKS"/>
<proteinExistence type="predicted"/>
<name>C6HAL0_AJECH</name>
<gene>
    <name evidence="2" type="ORF">HCDG_03241</name>
</gene>
<evidence type="ECO:0000256" key="1">
    <source>
        <dbReference type="SAM" id="MobiDB-lite"/>
    </source>
</evidence>
<dbReference type="Proteomes" id="UP000002624">
    <property type="component" value="Unassembled WGS sequence"/>
</dbReference>
<sequence>MAADGAKAVDTIFPQPIPEHPVTSPAATTEHLKSPYKISAKIPNAKQPQRTTITTFTTPKESQCNPIFESTKSPNLLPAIQSLDWSANGDSYRQRLEALKHEVGTNWLTVLGDESWDTSQKDINSHTVVGSEYSPVGPLRPSLIARTSSQAIATGGRTVG</sequence>
<evidence type="ECO:0000313" key="3">
    <source>
        <dbReference type="Proteomes" id="UP000002624"/>
    </source>
</evidence>
<evidence type="ECO:0000313" key="2">
    <source>
        <dbReference type="EMBL" id="EER43343.1"/>
    </source>
</evidence>
<dbReference type="EMBL" id="GG692421">
    <property type="protein sequence ID" value="EER43343.1"/>
    <property type="molecule type" value="Genomic_DNA"/>
</dbReference>
<organism evidence="2 3">
    <name type="scientific">Ajellomyces capsulatus (strain H143)</name>
    <name type="common">Darling's disease fungus</name>
    <name type="synonym">Histoplasma capsulatum</name>
    <dbReference type="NCBI Taxonomy" id="544712"/>
    <lineage>
        <taxon>Eukaryota</taxon>
        <taxon>Fungi</taxon>
        <taxon>Dikarya</taxon>
        <taxon>Ascomycota</taxon>
        <taxon>Pezizomycotina</taxon>
        <taxon>Eurotiomycetes</taxon>
        <taxon>Eurotiomycetidae</taxon>
        <taxon>Onygenales</taxon>
        <taxon>Ajellomycetaceae</taxon>
        <taxon>Histoplasma</taxon>
    </lineage>
</organism>
<dbReference type="STRING" id="544712.C6HAL0"/>
<reference evidence="3" key="1">
    <citation type="submission" date="2009-05" db="EMBL/GenBank/DDBJ databases">
        <title>The genome sequence of Ajellomyces capsulatus strain H143.</title>
        <authorList>
            <person name="Champion M."/>
            <person name="Cuomo C.A."/>
            <person name="Ma L.-J."/>
            <person name="Henn M.R."/>
            <person name="Sil A."/>
            <person name="Goldman B."/>
            <person name="Young S.K."/>
            <person name="Kodira C.D."/>
            <person name="Zeng Q."/>
            <person name="Koehrsen M."/>
            <person name="Alvarado L."/>
            <person name="Berlin A.M."/>
            <person name="Borenstein D."/>
            <person name="Chen Z."/>
            <person name="Engels R."/>
            <person name="Freedman E."/>
            <person name="Gellesch M."/>
            <person name="Goldberg J."/>
            <person name="Griggs A."/>
            <person name="Gujja S."/>
            <person name="Heiman D.I."/>
            <person name="Hepburn T.A."/>
            <person name="Howarth C."/>
            <person name="Jen D."/>
            <person name="Larson L."/>
            <person name="Lewis B."/>
            <person name="Mehta T."/>
            <person name="Park D."/>
            <person name="Pearson M."/>
            <person name="Roberts A."/>
            <person name="Saif S."/>
            <person name="Shea T.D."/>
            <person name="Shenoy N."/>
            <person name="Sisk P."/>
            <person name="Stolte C."/>
            <person name="Sykes S."/>
            <person name="Walk T."/>
            <person name="White J."/>
            <person name="Yandava C."/>
            <person name="Klein B."/>
            <person name="McEwen J.G."/>
            <person name="Puccia R."/>
            <person name="Goldman G.H."/>
            <person name="Felipe M.S."/>
            <person name="Nino-Vega G."/>
            <person name="San-Blas G."/>
            <person name="Taylor J.W."/>
            <person name="Mendoza L."/>
            <person name="Galagan J.E."/>
            <person name="Nusbaum C."/>
            <person name="Birren B.W."/>
        </authorList>
    </citation>
    <scope>NUCLEOTIDE SEQUENCE [LARGE SCALE GENOMIC DNA]</scope>
    <source>
        <strain evidence="3">H143</strain>
    </source>
</reference>
<dbReference type="HOGENOM" id="CLU_1651675_0_0_1"/>
<dbReference type="AlphaFoldDB" id="C6HAL0"/>
<feature type="region of interest" description="Disordered" evidence="1">
    <location>
        <begin position="1"/>
        <end position="28"/>
    </location>
</feature>